<evidence type="ECO:0000313" key="6">
    <source>
        <dbReference type="Proteomes" id="UP000279259"/>
    </source>
</evidence>
<evidence type="ECO:0000256" key="1">
    <source>
        <dbReference type="ARBA" id="ARBA00007637"/>
    </source>
</evidence>
<keyword evidence="6" id="KW-1185">Reference proteome</keyword>
<evidence type="ECO:0000259" key="4">
    <source>
        <dbReference type="Pfam" id="PF01370"/>
    </source>
</evidence>
<dbReference type="STRING" id="1890683.A0A427YD02"/>
<dbReference type="Pfam" id="PF01370">
    <property type="entry name" value="Epimerase"/>
    <property type="match status" value="1"/>
</dbReference>
<evidence type="ECO:0000313" key="5">
    <source>
        <dbReference type="EMBL" id="RSH89025.1"/>
    </source>
</evidence>
<dbReference type="AlphaFoldDB" id="A0A427YD02"/>
<dbReference type="OrthoDB" id="202470at2759"/>
<protein>
    <recommendedName>
        <fullName evidence="4">NAD-dependent epimerase/dehydratase domain-containing protein</fullName>
    </recommendedName>
</protein>
<keyword evidence="3" id="KW-0520">NAD</keyword>
<proteinExistence type="inferred from homology"/>
<dbReference type="Gene3D" id="3.40.50.720">
    <property type="entry name" value="NAD(P)-binding Rossmann-like Domain"/>
    <property type="match status" value="1"/>
</dbReference>
<accession>A0A427YD02</accession>
<dbReference type="PANTHER" id="PTHR43103:SF5">
    <property type="entry name" value="4-EPIMERASE, PUTATIVE (AFU_ORTHOLOGUE AFUA_7G00360)-RELATED"/>
    <property type="match status" value="1"/>
</dbReference>
<evidence type="ECO:0000256" key="2">
    <source>
        <dbReference type="ARBA" id="ARBA00023002"/>
    </source>
</evidence>
<dbReference type="GO" id="GO:0016491">
    <property type="term" value="F:oxidoreductase activity"/>
    <property type="evidence" value="ECO:0007669"/>
    <property type="project" value="UniProtKB-KW"/>
</dbReference>
<dbReference type="EMBL" id="RSCD01000015">
    <property type="protein sequence ID" value="RSH89025.1"/>
    <property type="molecule type" value="Genomic_DNA"/>
</dbReference>
<reference evidence="5 6" key="1">
    <citation type="submission" date="2018-11" db="EMBL/GenBank/DDBJ databases">
        <title>Genome sequence of Saitozyma podzolica DSM 27192.</title>
        <authorList>
            <person name="Aliyu H."/>
            <person name="Gorte O."/>
            <person name="Ochsenreither K."/>
        </authorList>
    </citation>
    <scope>NUCLEOTIDE SEQUENCE [LARGE SCALE GENOMIC DNA]</scope>
    <source>
        <strain evidence="5 6">DSM 27192</strain>
    </source>
</reference>
<sequence length="291" mass="32046">MHILVTGAAGLIGSHSMRSLLEQGHTVTATDIAPLPEALLDSLSHYPLEQVTADLTSIPAVDAIFDSANPPFDAVVHVGGVRSPVGMDPRLVHNINVTATYNVLYTAVSRGVRRLVQASSCNALGLSWTKPEHWHVDYVPVDEKHPKRPEDAYSLSKQVIEAQAESLCRLYPGTRIASLRMHYTRQSVTETTSGVKHTGLWAWSSVKAVVDATVLALTSEGWEGAEVFHIADDEIFYPAKGGEQSTSLELLERHWSGRVTDVRKEWWEGSPRRSFFDTTKAKTLLGWTHTA</sequence>
<feature type="domain" description="NAD-dependent epimerase/dehydratase" evidence="4">
    <location>
        <begin position="3"/>
        <end position="181"/>
    </location>
</feature>
<gene>
    <name evidence="5" type="ORF">EHS25_002687</name>
</gene>
<dbReference type="Proteomes" id="UP000279259">
    <property type="component" value="Unassembled WGS sequence"/>
</dbReference>
<evidence type="ECO:0000256" key="3">
    <source>
        <dbReference type="ARBA" id="ARBA00023027"/>
    </source>
</evidence>
<organism evidence="5 6">
    <name type="scientific">Saitozyma podzolica</name>
    <dbReference type="NCBI Taxonomy" id="1890683"/>
    <lineage>
        <taxon>Eukaryota</taxon>
        <taxon>Fungi</taxon>
        <taxon>Dikarya</taxon>
        <taxon>Basidiomycota</taxon>
        <taxon>Agaricomycotina</taxon>
        <taxon>Tremellomycetes</taxon>
        <taxon>Tremellales</taxon>
        <taxon>Trimorphomycetaceae</taxon>
        <taxon>Saitozyma</taxon>
    </lineage>
</organism>
<keyword evidence="2" id="KW-0560">Oxidoreductase</keyword>
<comment type="caution">
    <text evidence="5">The sequence shown here is derived from an EMBL/GenBank/DDBJ whole genome shotgun (WGS) entry which is preliminary data.</text>
</comment>
<dbReference type="SUPFAM" id="SSF51735">
    <property type="entry name" value="NAD(P)-binding Rossmann-fold domains"/>
    <property type="match status" value="1"/>
</dbReference>
<dbReference type="InterPro" id="IPR001509">
    <property type="entry name" value="Epimerase_deHydtase"/>
</dbReference>
<name>A0A427YD02_9TREE</name>
<dbReference type="InterPro" id="IPR036291">
    <property type="entry name" value="NAD(P)-bd_dom_sf"/>
</dbReference>
<dbReference type="PANTHER" id="PTHR43103">
    <property type="entry name" value="NUCLEOSIDE-DIPHOSPHATE-SUGAR EPIMERASE"/>
    <property type="match status" value="1"/>
</dbReference>
<comment type="similarity">
    <text evidence="1">Belongs to the NAD(P)-dependent epimerase/dehydratase family.</text>
</comment>